<proteinExistence type="predicted"/>
<accession>A0A6A6QGR8</accession>
<dbReference type="Pfam" id="PF02656">
    <property type="entry name" value="DUF202"/>
    <property type="match status" value="1"/>
</dbReference>
<protein>
    <submittedName>
        <fullName evidence="10">SPX-domain-containing protein</fullName>
    </submittedName>
</protein>
<evidence type="ECO:0000313" key="10">
    <source>
        <dbReference type="EMBL" id="KAF2491289.1"/>
    </source>
</evidence>
<dbReference type="OrthoDB" id="6493944at2759"/>
<gene>
    <name evidence="10" type="ORF">BU16DRAFT_515575</name>
</gene>
<feature type="transmembrane region" description="Helical" evidence="8">
    <location>
        <begin position="741"/>
        <end position="760"/>
    </location>
</feature>
<dbReference type="InterPro" id="IPR018966">
    <property type="entry name" value="VTC_domain"/>
</dbReference>
<dbReference type="PANTHER" id="PTHR46140">
    <property type="entry name" value="VACUOLAR TRANSPORTER CHAPERONE 1-RELATED"/>
    <property type="match status" value="1"/>
</dbReference>
<organism evidence="10 11">
    <name type="scientific">Lophium mytilinum</name>
    <dbReference type="NCBI Taxonomy" id="390894"/>
    <lineage>
        <taxon>Eukaryota</taxon>
        <taxon>Fungi</taxon>
        <taxon>Dikarya</taxon>
        <taxon>Ascomycota</taxon>
        <taxon>Pezizomycotina</taxon>
        <taxon>Dothideomycetes</taxon>
        <taxon>Pleosporomycetidae</taxon>
        <taxon>Mytilinidiales</taxon>
        <taxon>Mytilinidiaceae</taxon>
        <taxon>Lophium</taxon>
    </lineage>
</organism>
<dbReference type="GO" id="GO:0000329">
    <property type="term" value="C:fungal-type vacuole membrane"/>
    <property type="evidence" value="ECO:0007669"/>
    <property type="project" value="TreeGrafter"/>
</dbReference>
<keyword evidence="5 8" id="KW-0472">Membrane</keyword>
<feature type="transmembrane region" description="Helical" evidence="8">
    <location>
        <begin position="672"/>
        <end position="690"/>
    </location>
</feature>
<evidence type="ECO:0000259" key="9">
    <source>
        <dbReference type="PROSITE" id="PS51382"/>
    </source>
</evidence>
<evidence type="ECO:0000256" key="3">
    <source>
        <dbReference type="ARBA" id="ARBA00022692"/>
    </source>
</evidence>
<dbReference type="CDD" id="cd07892">
    <property type="entry name" value="PolyPPase_VTC2-3_like"/>
    <property type="match status" value="1"/>
</dbReference>
<dbReference type="Proteomes" id="UP000799750">
    <property type="component" value="Unassembled WGS sequence"/>
</dbReference>
<comment type="subcellular location">
    <subcellularLocation>
        <location evidence="1">Vacuole membrane</location>
        <topology evidence="1">Multi-pass membrane protein</topology>
    </subcellularLocation>
</comment>
<name>A0A6A6QGR8_9PEZI</name>
<evidence type="ECO:0000256" key="4">
    <source>
        <dbReference type="ARBA" id="ARBA00022989"/>
    </source>
</evidence>
<dbReference type="FunFam" id="3.20.100.30:FF:000002">
    <property type="entry name" value="Vacuolar transporter chaperone"/>
    <property type="match status" value="1"/>
</dbReference>
<keyword evidence="3 8" id="KW-0812">Transmembrane</keyword>
<evidence type="ECO:0000256" key="8">
    <source>
        <dbReference type="SAM" id="Phobius"/>
    </source>
</evidence>
<feature type="coiled-coil region" evidence="6">
    <location>
        <begin position="115"/>
        <end position="142"/>
    </location>
</feature>
<feature type="compositionally biased region" description="Acidic residues" evidence="7">
    <location>
        <begin position="595"/>
        <end position="605"/>
    </location>
</feature>
<dbReference type="GO" id="GO:0033254">
    <property type="term" value="C:vacuolar transporter chaperone complex"/>
    <property type="evidence" value="ECO:0007669"/>
    <property type="project" value="TreeGrafter"/>
</dbReference>
<dbReference type="InterPro" id="IPR051572">
    <property type="entry name" value="VTC_Complex_Subunit"/>
</dbReference>
<sequence>MRFGTTLRKTTYAPWKDKYVDYDKLKKLLKESDGGSSVEDDDDQWTADDESAFVDELLNVQLEKVHAFQADTYQKLRDRTTACESKLDPIAIGLKKDAGDEGEANGADKKPEVASEEREKILKEVLEELDKITREVNELEKYCRINYTALYKATKKHDRKRGEAYKLRAFLDTRIAELPFNKEDYSPLLYRLSAMYSFVRQSLDGKTKESLSFAESHTGGESFTSHKFWVHPENLLEVKTVILRRLPVLVYNPQTSKVAEGSQRDPTLTSVYFDNPSFKLYTDKVNQAPDAASLRLRWYGQLADKPDILFEKKTITDGDSSEEQRFPIKEKYIEQFIEGKYKMEKSVQKIQNREGESSESADNFQKAVDDIQAFIKENQLQPVLRANYTRTAFQIPGDDRVRISLDTDLALIREDAIDTERPCRDPEDWHRKDIDDASMEYPFSGIRKGEINRFPFALLEIKVKGYKKYEWVDDLMDSHLVKGAPRFSKFVHGVAMLFEDNINSFPFWRSDVDSDIRQEPQQAFEQEQDRKAKMAEEEFAVGSLFGTRPSGSYRPSISSPVGSPAGAGGKSLKDRISAGRSSLPYATSPAAKEDVPEEGSDDEDSQMPSAGLTKSSGLRSFLPSFSSSKYARAHQTPNARLPPGVSNPTSWIKDQGPVRVEAKVWLANQRTFIKWQHVGVLLASLSLGLFNAAGPSNNVARALAVVYTLVAVFTLIWGWAIYMIRAKMIKERSPKDFDNQVGPIIVCIGLVVALCLNFGFQYHAMLQRQEQQNGVAVQNSTLLEPQRVELM</sequence>
<evidence type="ECO:0000256" key="5">
    <source>
        <dbReference type="ARBA" id="ARBA00023136"/>
    </source>
</evidence>
<reference evidence="10" key="1">
    <citation type="journal article" date="2020" name="Stud. Mycol.">
        <title>101 Dothideomycetes genomes: a test case for predicting lifestyles and emergence of pathogens.</title>
        <authorList>
            <person name="Haridas S."/>
            <person name="Albert R."/>
            <person name="Binder M."/>
            <person name="Bloem J."/>
            <person name="Labutti K."/>
            <person name="Salamov A."/>
            <person name="Andreopoulos B."/>
            <person name="Baker S."/>
            <person name="Barry K."/>
            <person name="Bills G."/>
            <person name="Bluhm B."/>
            <person name="Cannon C."/>
            <person name="Castanera R."/>
            <person name="Culley D."/>
            <person name="Daum C."/>
            <person name="Ezra D."/>
            <person name="Gonzalez J."/>
            <person name="Henrissat B."/>
            <person name="Kuo A."/>
            <person name="Liang C."/>
            <person name="Lipzen A."/>
            <person name="Lutzoni F."/>
            <person name="Magnuson J."/>
            <person name="Mondo S."/>
            <person name="Nolan M."/>
            <person name="Ohm R."/>
            <person name="Pangilinan J."/>
            <person name="Park H.-J."/>
            <person name="Ramirez L."/>
            <person name="Alfaro M."/>
            <person name="Sun H."/>
            <person name="Tritt A."/>
            <person name="Yoshinaga Y."/>
            <person name="Zwiers L.-H."/>
            <person name="Turgeon B."/>
            <person name="Goodwin S."/>
            <person name="Spatafora J."/>
            <person name="Crous P."/>
            <person name="Grigoriev I."/>
        </authorList>
    </citation>
    <scope>NUCLEOTIDE SEQUENCE</scope>
    <source>
        <strain evidence="10">CBS 269.34</strain>
    </source>
</reference>
<dbReference type="InterPro" id="IPR042267">
    <property type="entry name" value="VTC_sf"/>
</dbReference>
<evidence type="ECO:0000256" key="1">
    <source>
        <dbReference type="ARBA" id="ARBA00004128"/>
    </source>
</evidence>
<keyword evidence="4 8" id="KW-1133">Transmembrane helix</keyword>
<keyword evidence="11" id="KW-1185">Reference proteome</keyword>
<keyword evidence="6" id="KW-0175">Coiled coil</keyword>
<evidence type="ECO:0000256" key="2">
    <source>
        <dbReference type="ARBA" id="ARBA00022554"/>
    </source>
</evidence>
<feature type="region of interest" description="Disordered" evidence="7">
    <location>
        <begin position="546"/>
        <end position="618"/>
    </location>
</feature>
<evidence type="ECO:0000313" key="11">
    <source>
        <dbReference type="Proteomes" id="UP000799750"/>
    </source>
</evidence>
<dbReference type="AlphaFoldDB" id="A0A6A6QGR8"/>
<feature type="compositionally biased region" description="Low complexity" evidence="7">
    <location>
        <begin position="555"/>
        <end position="564"/>
    </location>
</feature>
<feature type="transmembrane region" description="Helical" evidence="8">
    <location>
        <begin position="702"/>
        <end position="721"/>
    </location>
</feature>
<feature type="compositionally biased region" description="Polar residues" evidence="7">
    <location>
        <begin position="606"/>
        <end position="618"/>
    </location>
</feature>
<evidence type="ECO:0000256" key="7">
    <source>
        <dbReference type="SAM" id="MobiDB-lite"/>
    </source>
</evidence>
<feature type="domain" description="SPX" evidence="9">
    <location>
        <begin position="1"/>
        <end position="171"/>
    </location>
</feature>
<dbReference type="InterPro" id="IPR003807">
    <property type="entry name" value="DUF202"/>
</dbReference>
<dbReference type="Gene3D" id="3.20.100.30">
    <property type="entry name" value="VTC, catalytic tunnel domain"/>
    <property type="match status" value="1"/>
</dbReference>
<feature type="region of interest" description="Disordered" evidence="7">
    <location>
        <begin position="633"/>
        <end position="652"/>
    </location>
</feature>
<keyword evidence="2" id="KW-0926">Vacuole</keyword>
<dbReference type="Pfam" id="PF09359">
    <property type="entry name" value="VTC"/>
    <property type="match status" value="1"/>
</dbReference>
<evidence type="ECO:0000256" key="6">
    <source>
        <dbReference type="SAM" id="Coils"/>
    </source>
</evidence>
<dbReference type="InterPro" id="IPR004331">
    <property type="entry name" value="SPX_dom"/>
</dbReference>
<dbReference type="CDD" id="cd14480">
    <property type="entry name" value="SPX_VTC2_like"/>
    <property type="match status" value="1"/>
</dbReference>
<dbReference type="EMBL" id="MU004195">
    <property type="protein sequence ID" value="KAF2491289.1"/>
    <property type="molecule type" value="Genomic_DNA"/>
</dbReference>
<dbReference type="GO" id="GO:0006799">
    <property type="term" value="P:polyphosphate biosynthetic process"/>
    <property type="evidence" value="ECO:0007669"/>
    <property type="project" value="UniProtKB-ARBA"/>
</dbReference>
<dbReference type="PROSITE" id="PS51382">
    <property type="entry name" value="SPX"/>
    <property type="match status" value="1"/>
</dbReference>
<dbReference type="PANTHER" id="PTHR46140:SF2">
    <property type="entry name" value="VACUOLAR TRANSPORTER CHAPERONE 3 COMPLEX SUBUNIT 3-RELATED"/>
    <property type="match status" value="1"/>
</dbReference>